<gene>
    <name evidence="12" type="ORF">R8Z52_17495</name>
</gene>
<evidence type="ECO:0000259" key="11">
    <source>
        <dbReference type="PROSITE" id="PS50192"/>
    </source>
</evidence>
<dbReference type="PROSITE" id="PS50111">
    <property type="entry name" value="CHEMOTAXIS_TRANSDUC_2"/>
    <property type="match status" value="1"/>
</dbReference>
<feature type="transmembrane region" description="Helical" evidence="9">
    <location>
        <begin position="12"/>
        <end position="31"/>
    </location>
</feature>
<comment type="similarity">
    <text evidence="7">Belongs to the methyl-accepting chemotaxis (MCP) protein family.</text>
</comment>
<evidence type="ECO:0000256" key="2">
    <source>
        <dbReference type="ARBA" id="ARBA00022519"/>
    </source>
</evidence>
<dbReference type="InterPro" id="IPR004090">
    <property type="entry name" value="Chemotax_Me-accpt_rcpt"/>
</dbReference>
<evidence type="ECO:0000256" key="9">
    <source>
        <dbReference type="SAM" id="Phobius"/>
    </source>
</evidence>
<feature type="domain" description="T-SNARE coiled-coil homology" evidence="11">
    <location>
        <begin position="459"/>
        <end position="521"/>
    </location>
</feature>
<dbReference type="CDD" id="cd11386">
    <property type="entry name" value="MCP_signal"/>
    <property type="match status" value="1"/>
</dbReference>
<evidence type="ECO:0000256" key="6">
    <source>
        <dbReference type="ARBA" id="ARBA00023224"/>
    </source>
</evidence>
<keyword evidence="3 9" id="KW-0812">Transmembrane</keyword>
<proteinExistence type="inferred from homology"/>
<keyword evidence="4 9" id="KW-1133">Transmembrane helix</keyword>
<evidence type="ECO:0000313" key="13">
    <source>
        <dbReference type="Proteomes" id="UP001304071"/>
    </source>
</evidence>
<evidence type="ECO:0000256" key="8">
    <source>
        <dbReference type="PROSITE-ProRule" id="PRU00284"/>
    </source>
</evidence>
<evidence type="ECO:0000313" key="12">
    <source>
        <dbReference type="EMBL" id="WPC76323.1"/>
    </source>
</evidence>
<name>A0ABZ0QLN4_9VIBR</name>
<dbReference type="Proteomes" id="UP001304071">
    <property type="component" value="Chromosome 2"/>
</dbReference>
<evidence type="ECO:0000256" key="3">
    <source>
        <dbReference type="ARBA" id="ARBA00022692"/>
    </source>
</evidence>
<evidence type="ECO:0000256" key="7">
    <source>
        <dbReference type="ARBA" id="ARBA00029447"/>
    </source>
</evidence>
<protein>
    <submittedName>
        <fullName evidence="12">Methyl-accepting chemotaxis protein</fullName>
    </submittedName>
</protein>
<dbReference type="SMART" id="SM00283">
    <property type="entry name" value="MA"/>
    <property type="match status" value="1"/>
</dbReference>
<dbReference type="CDD" id="cd19411">
    <property type="entry name" value="MCP2201-like_sensor"/>
    <property type="match status" value="1"/>
</dbReference>
<evidence type="ECO:0000259" key="10">
    <source>
        <dbReference type="PROSITE" id="PS50111"/>
    </source>
</evidence>
<accession>A0ABZ0QLN4</accession>
<sequence length="545" mass="59879">MSHKLTLAQRLAFGFSVVLGLMVVIALIGVFRVNFIDRTLNDVEEHSTQKQRYAINFRGSVHDRAIAIRDMVLVDNDRDLQSHLQNIERLKSYYQDNAMQMARMLSVDEDAQEQQLMAAINDIQSQALAQTDELIRLRQADQGEKARVLLLSQVAPSYRTWLNRINAFIDYQEQAIRHDVGNVRDVAGNFQSLIISLTLAAIVAAILIAWRVIHYIRSTLGGEPDQVATIIQKLAEGDLNQTIETRYPNSVMGILKQTLSQLRTIILQVRHVGDAVTTASHELSSTAEHNHTQSRVQMEQSEQMAAAVNEMAHTVSDVALHAANAAKATQSADQQVDRGNQVAHQTATEIGRLADTLESGAQTIQQLSNNSQDIGRIIQVINEIADQTNLLALNAAIEAARAGQHGRGFAVVADEVRSLASRTQQSTREIQQMIEQLQTGADQAVSVVQHSRTLAQETVAKTQQSTQALGVIREEVRSINDMNMQIATASEQQSTVAAEVNQNIISIHDAVRVTSAGTDQVASASRSLAGLAKQLAQQVAFFKVS</sequence>
<dbReference type="InterPro" id="IPR024478">
    <property type="entry name" value="HlyB_4HB_MCP"/>
</dbReference>
<comment type="subcellular location">
    <subcellularLocation>
        <location evidence="1">Cell inner membrane</location>
        <topology evidence="1">Multi-pass membrane protein</topology>
    </subcellularLocation>
</comment>
<dbReference type="PROSITE" id="PS50192">
    <property type="entry name" value="T_SNARE"/>
    <property type="match status" value="1"/>
</dbReference>
<dbReference type="InterPro" id="IPR047347">
    <property type="entry name" value="YvaQ-like_sensor"/>
</dbReference>
<dbReference type="PANTHER" id="PTHR32089:SF119">
    <property type="entry name" value="METHYL-ACCEPTING CHEMOTAXIS PROTEIN CTPL"/>
    <property type="match status" value="1"/>
</dbReference>
<dbReference type="InterPro" id="IPR004089">
    <property type="entry name" value="MCPsignal_dom"/>
</dbReference>
<feature type="transmembrane region" description="Helical" evidence="9">
    <location>
        <begin position="193"/>
        <end position="213"/>
    </location>
</feature>
<dbReference type="Pfam" id="PF00015">
    <property type="entry name" value="MCPsignal"/>
    <property type="match status" value="1"/>
</dbReference>
<keyword evidence="5 9" id="KW-0472">Membrane</keyword>
<reference evidence="12 13" key="1">
    <citation type="submission" date="2023-11" db="EMBL/GenBank/DDBJ databases">
        <title>Plant-associative lifestyle of Vibrio porteresiae and its evolutionary dynamics.</title>
        <authorList>
            <person name="Rameshkumar N."/>
            <person name="Kirti K."/>
        </authorList>
    </citation>
    <scope>NUCLEOTIDE SEQUENCE [LARGE SCALE GENOMIC DNA]</scope>
    <source>
        <strain evidence="12 13">MSSRF30</strain>
    </source>
</reference>
<dbReference type="Pfam" id="PF12729">
    <property type="entry name" value="4HB_MCP_1"/>
    <property type="match status" value="1"/>
</dbReference>
<evidence type="ECO:0000256" key="1">
    <source>
        <dbReference type="ARBA" id="ARBA00004429"/>
    </source>
</evidence>
<dbReference type="PRINTS" id="PR00260">
    <property type="entry name" value="CHEMTRNSDUCR"/>
</dbReference>
<evidence type="ECO:0000256" key="4">
    <source>
        <dbReference type="ARBA" id="ARBA00022989"/>
    </source>
</evidence>
<dbReference type="SUPFAM" id="SSF58104">
    <property type="entry name" value="Methyl-accepting chemotaxis protein (MCP) signaling domain"/>
    <property type="match status" value="1"/>
</dbReference>
<dbReference type="PANTHER" id="PTHR32089">
    <property type="entry name" value="METHYL-ACCEPTING CHEMOTAXIS PROTEIN MCPB"/>
    <property type="match status" value="1"/>
</dbReference>
<keyword evidence="2" id="KW-0997">Cell inner membrane</keyword>
<keyword evidence="6 8" id="KW-0807">Transducer</keyword>
<feature type="domain" description="Methyl-accepting transducer" evidence="10">
    <location>
        <begin position="272"/>
        <end position="508"/>
    </location>
</feature>
<evidence type="ECO:0000256" key="5">
    <source>
        <dbReference type="ARBA" id="ARBA00023136"/>
    </source>
</evidence>
<dbReference type="InterPro" id="IPR000727">
    <property type="entry name" value="T_SNARE_dom"/>
</dbReference>
<dbReference type="EMBL" id="CP138204">
    <property type="protein sequence ID" value="WPC76323.1"/>
    <property type="molecule type" value="Genomic_DNA"/>
</dbReference>
<dbReference type="Gene3D" id="1.10.287.950">
    <property type="entry name" value="Methyl-accepting chemotaxis protein"/>
    <property type="match status" value="1"/>
</dbReference>
<organism evidence="12 13">
    <name type="scientific">Vibrio porteresiae DSM 19223</name>
    <dbReference type="NCBI Taxonomy" id="1123496"/>
    <lineage>
        <taxon>Bacteria</taxon>
        <taxon>Pseudomonadati</taxon>
        <taxon>Pseudomonadota</taxon>
        <taxon>Gammaproteobacteria</taxon>
        <taxon>Vibrionales</taxon>
        <taxon>Vibrionaceae</taxon>
        <taxon>Vibrio</taxon>
    </lineage>
</organism>
<keyword evidence="13" id="KW-1185">Reference proteome</keyword>
<keyword evidence="2" id="KW-1003">Cell membrane</keyword>
<dbReference type="RefSeq" id="WP_261896742.1">
    <property type="nucleotide sequence ID" value="NZ_AP024896.1"/>
</dbReference>